<evidence type="ECO:0000313" key="1">
    <source>
        <dbReference type="EMBL" id="KAG8095751.1"/>
    </source>
</evidence>
<dbReference type="EMBL" id="JAAALK010000079">
    <property type="protein sequence ID" value="KAG8095751.1"/>
    <property type="molecule type" value="Genomic_DNA"/>
</dbReference>
<dbReference type="PANTHER" id="PTHR46567:SF1">
    <property type="entry name" value="MEDIATOR OF RNA POLYMERASE II TRANSCRIPTION SUBUNIT 12"/>
    <property type="match status" value="1"/>
</dbReference>
<dbReference type="PANTHER" id="PTHR46567">
    <property type="entry name" value="MEDIATOR OF RNA POLYMERASE II TRANSCRIPTION SUBUNIT 12"/>
    <property type="match status" value="1"/>
</dbReference>
<dbReference type="Proteomes" id="UP000729402">
    <property type="component" value="Unassembled WGS sequence"/>
</dbReference>
<proteinExistence type="predicted"/>
<name>A0A8J5WUN0_ZIZPA</name>
<reference evidence="1" key="2">
    <citation type="submission" date="2021-02" db="EMBL/GenBank/DDBJ databases">
        <authorList>
            <person name="Kimball J.A."/>
            <person name="Haas M.W."/>
            <person name="Macchietto M."/>
            <person name="Kono T."/>
            <person name="Duquette J."/>
            <person name="Shao M."/>
        </authorList>
    </citation>
    <scope>NUCLEOTIDE SEQUENCE</scope>
    <source>
        <tissue evidence="1">Fresh leaf tissue</tissue>
    </source>
</reference>
<accession>A0A8J5WUN0</accession>
<protein>
    <submittedName>
        <fullName evidence="1">Uncharacterized protein</fullName>
    </submittedName>
</protein>
<reference evidence="1" key="1">
    <citation type="journal article" date="2021" name="bioRxiv">
        <title>Whole Genome Assembly and Annotation of Northern Wild Rice, Zizania palustris L., Supports a Whole Genome Duplication in the Zizania Genus.</title>
        <authorList>
            <person name="Haas M."/>
            <person name="Kono T."/>
            <person name="Macchietto M."/>
            <person name="Millas R."/>
            <person name="McGilp L."/>
            <person name="Shao M."/>
            <person name="Duquette J."/>
            <person name="Hirsch C.N."/>
            <person name="Kimball J."/>
        </authorList>
    </citation>
    <scope>NUCLEOTIDE SEQUENCE</scope>
    <source>
        <tissue evidence="1">Fresh leaf tissue</tissue>
    </source>
</reference>
<keyword evidence="2" id="KW-1185">Reference proteome</keyword>
<dbReference type="AlphaFoldDB" id="A0A8J5WUN0"/>
<comment type="caution">
    <text evidence="1">The sequence shown here is derived from an EMBL/GenBank/DDBJ whole genome shotgun (WGS) entry which is preliminary data.</text>
</comment>
<organism evidence="1 2">
    <name type="scientific">Zizania palustris</name>
    <name type="common">Northern wild rice</name>
    <dbReference type="NCBI Taxonomy" id="103762"/>
    <lineage>
        <taxon>Eukaryota</taxon>
        <taxon>Viridiplantae</taxon>
        <taxon>Streptophyta</taxon>
        <taxon>Embryophyta</taxon>
        <taxon>Tracheophyta</taxon>
        <taxon>Spermatophyta</taxon>
        <taxon>Magnoliopsida</taxon>
        <taxon>Liliopsida</taxon>
        <taxon>Poales</taxon>
        <taxon>Poaceae</taxon>
        <taxon>BOP clade</taxon>
        <taxon>Oryzoideae</taxon>
        <taxon>Oryzeae</taxon>
        <taxon>Zizaniinae</taxon>
        <taxon>Zizania</taxon>
    </lineage>
</organism>
<sequence>MSLLCKFRSMRHTLASAILGLLGTRIIYEDADLPHPPTNAVVLRRDVDSLLEPPLDVLLDRPGESLFERLLCVLHALLGHGKPSWLKSQSVSKSSARTPRDFPAFDSEAAEGLQSALDHLELPGTIRRRIQAAMPVLPPSHHPSIPCQPAQLSLAALSPLQNSTSIGPQQKGTAVSWVPTNISSRSKATFPSKDPEMEVDPWTLLEDGTSCPSVSSGSNVSSGITGDHAKLKACSWLKGAVRVRRTELTYIGSLDDDS</sequence>
<dbReference type="OrthoDB" id="785242at2759"/>
<gene>
    <name evidence="1" type="ORF">GUJ93_ZPchr0013g34204</name>
</gene>
<evidence type="ECO:0000313" key="2">
    <source>
        <dbReference type="Proteomes" id="UP000729402"/>
    </source>
</evidence>